<dbReference type="AlphaFoldDB" id="A0A101FH42"/>
<evidence type="ECO:0008006" key="3">
    <source>
        <dbReference type="Google" id="ProtNLM"/>
    </source>
</evidence>
<gene>
    <name evidence="1" type="ORF">XD66_0401</name>
</gene>
<accession>A0A101FH42</accession>
<organism evidence="1 2">
    <name type="scientific">Thermacetogenium phaeum</name>
    <dbReference type="NCBI Taxonomy" id="85874"/>
    <lineage>
        <taxon>Bacteria</taxon>
        <taxon>Bacillati</taxon>
        <taxon>Bacillota</taxon>
        <taxon>Clostridia</taxon>
        <taxon>Thermoanaerobacterales</taxon>
        <taxon>Thermoanaerobacteraceae</taxon>
        <taxon>Thermacetogenium</taxon>
    </lineage>
</organism>
<name>A0A101FH42_9THEO</name>
<dbReference type="Pfam" id="PF06245">
    <property type="entry name" value="DUF1015"/>
    <property type="match status" value="1"/>
</dbReference>
<proteinExistence type="predicted"/>
<reference evidence="2" key="1">
    <citation type="journal article" date="2015" name="MBio">
        <title>Genome-Resolved Metagenomic Analysis Reveals Roles for Candidate Phyla and Other Microbial Community Members in Biogeochemical Transformations in Oil Reservoirs.</title>
        <authorList>
            <person name="Hu P."/>
            <person name="Tom L."/>
            <person name="Singh A."/>
            <person name="Thomas B.C."/>
            <person name="Baker B.J."/>
            <person name="Piceno Y.M."/>
            <person name="Andersen G.L."/>
            <person name="Banfield J.F."/>
        </authorList>
    </citation>
    <scope>NUCLEOTIDE SEQUENCE [LARGE SCALE GENOMIC DNA]</scope>
</reference>
<dbReference type="PANTHER" id="PTHR36454:SF1">
    <property type="entry name" value="DUF1015 DOMAIN-CONTAINING PROTEIN"/>
    <property type="match status" value="1"/>
</dbReference>
<dbReference type="EMBL" id="LGFO01000029">
    <property type="protein sequence ID" value="KUK36899.1"/>
    <property type="molecule type" value="Genomic_DNA"/>
</dbReference>
<dbReference type="OMA" id="EPVFFAY"/>
<dbReference type="PATRIC" id="fig|85874.4.peg.1539"/>
<protein>
    <recommendedName>
        <fullName evidence="3">DUF1015 domain-containing protein</fullName>
    </recommendedName>
</protein>
<dbReference type="Proteomes" id="UP000053326">
    <property type="component" value="Unassembled WGS sequence"/>
</dbReference>
<sequence>MATVIPFRGVRYNPQIIKDLAAVVTPPYDVIDSAAQKKYYEKSPYNIIRLELGYSFPTDTETNNRYTRAAKDFRQWLQNGVLLREKVESIYLLEQEFTVGSTVYRRTGFFSRVRLEEYQNGKILPHEETLVKPKADRLSLMTACIANFSSVFAFYVDPDRKLDREFTQVKETIAPDQVLTDENGEKHRLWVLTDTALHRKITDKLASESLYIADGHHRYETALEFKRITKGKYPGSDYILMYLVNACDPGMVILPTHRVVHDLPDFDLSQLKRQLTADFAVEQIPRSSLMDVLKERRQEGRISFVMATPEPAAYLLTVRDTDSVQALHPDKSRTWCSLDAAVLQTLIFQKLLEMSSDQISRQEFISYTRDEAKALRAVDENKAQLAFLLNPTRIEQIVEVALAGEKMPQKSTYFYPKLPTGLVINDLSV</sequence>
<dbReference type="PANTHER" id="PTHR36454">
    <property type="entry name" value="LMO2823 PROTEIN"/>
    <property type="match status" value="1"/>
</dbReference>
<comment type="caution">
    <text evidence="1">The sequence shown here is derived from an EMBL/GenBank/DDBJ whole genome shotgun (WGS) entry which is preliminary data.</text>
</comment>
<dbReference type="PIRSF" id="PIRSF033563">
    <property type="entry name" value="UCP033563"/>
    <property type="match status" value="1"/>
</dbReference>
<evidence type="ECO:0000313" key="1">
    <source>
        <dbReference type="EMBL" id="KUK36899.1"/>
    </source>
</evidence>
<evidence type="ECO:0000313" key="2">
    <source>
        <dbReference type="Proteomes" id="UP000053326"/>
    </source>
</evidence>
<dbReference type="InterPro" id="IPR008323">
    <property type="entry name" value="UCP033563"/>
</dbReference>